<proteinExistence type="predicted"/>
<gene>
    <name evidence="1" type="ORF">SAMN02745124_02549</name>
</gene>
<dbReference type="Gene3D" id="3.30.160.150">
    <property type="entry name" value="Lipoprotein like domain"/>
    <property type="match status" value="1"/>
</dbReference>
<name>A0A1M5WV44_9BACT</name>
<protein>
    <submittedName>
        <fullName evidence="1">Lipopolysaccharide-assembly</fullName>
    </submittedName>
</protein>
<dbReference type="GO" id="GO:0043165">
    <property type="term" value="P:Gram-negative-bacterium-type cell outer membrane assembly"/>
    <property type="evidence" value="ECO:0007669"/>
    <property type="project" value="InterPro"/>
</dbReference>
<dbReference type="InterPro" id="IPR007485">
    <property type="entry name" value="LPS_assembly_LptE"/>
</dbReference>
<dbReference type="Proteomes" id="UP000184139">
    <property type="component" value="Unassembled WGS sequence"/>
</dbReference>
<dbReference type="PROSITE" id="PS51257">
    <property type="entry name" value="PROKAR_LIPOPROTEIN"/>
    <property type="match status" value="1"/>
</dbReference>
<evidence type="ECO:0000313" key="2">
    <source>
        <dbReference type="Proteomes" id="UP000184139"/>
    </source>
</evidence>
<evidence type="ECO:0000313" key="1">
    <source>
        <dbReference type="EMBL" id="SHH91486.1"/>
    </source>
</evidence>
<dbReference type="RefSeq" id="WP_073376589.1">
    <property type="nucleotide sequence ID" value="NZ_FQXS01000015.1"/>
</dbReference>
<dbReference type="Pfam" id="PF04390">
    <property type="entry name" value="LptE"/>
    <property type="match status" value="1"/>
</dbReference>
<dbReference type="OrthoDB" id="5431437at2"/>
<dbReference type="STRING" id="1121409.SAMN02745124_02549"/>
<dbReference type="AlphaFoldDB" id="A0A1M5WV44"/>
<dbReference type="GO" id="GO:0019867">
    <property type="term" value="C:outer membrane"/>
    <property type="evidence" value="ECO:0007669"/>
    <property type="project" value="InterPro"/>
</dbReference>
<keyword evidence="2" id="KW-1185">Reference proteome</keyword>
<reference evidence="1 2" key="1">
    <citation type="submission" date="2016-11" db="EMBL/GenBank/DDBJ databases">
        <authorList>
            <person name="Jaros S."/>
            <person name="Januszkiewicz K."/>
            <person name="Wedrychowicz H."/>
        </authorList>
    </citation>
    <scope>NUCLEOTIDE SEQUENCE [LARGE SCALE GENOMIC DNA]</scope>
    <source>
        <strain evidence="1 2">DSM 9705</strain>
    </source>
</reference>
<accession>A0A1M5WV44</accession>
<sequence length="175" mass="19832">MKLLVRFFVVVLGTTLLLGGCGYRNPYVYSGPEKSIYVTTWKNRTSELQLDADIYQALIRWFQKSGSISITKQKEGADLILAGEIISYNLPSLTYGANNAASTVKLRLRVRYILKELSTDKVLIEQSSEEWIEDFRVSSDSALTRDNGDRALETIIENMAQKIYQRSLVQISKLP</sequence>
<organism evidence="1 2">
    <name type="scientific">Desulfofustis glycolicus DSM 9705</name>
    <dbReference type="NCBI Taxonomy" id="1121409"/>
    <lineage>
        <taxon>Bacteria</taxon>
        <taxon>Pseudomonadati</taxon>
        <taxon>Thermodesulfobacteriota</taxon>
        <taxon>Desulfobulbia</taxon>
        <taxon>Desulfobulbales</taxon>
        <taxon>Desulfocapsaceae</taxon>
        <taxon>Desulfofustis</taxon>
    </lineage>
</organism>
<dbReference type="EMBL" id="FQXS01000015">
    <property type="protein sequence ID" value="SHH91486.1"/>
    <property type="molecule type" value="Genomic_DNA"/>
</dbReference>